<accession>A0A6A6FCD3</accession>
<gene>
    <name evidence="1" type="ORF">CERZMDRAFT_85695</name>
</gene>
<dbReference type="EMBL" id="ML992678">
    <property type="protein sequence ID" value="KAF2211149.1"/>
    <property type="molecule type" value="Genomic_DNA"/>
</dbReference>
<dbReference type="AlphaFoldDB" id="A0A6A6FCD3"/>
<dbReference type="Proteomes" id="UP000799539">
    <property type="component" value="Unassembled WGS sequence"/>
</dbReference>
<organism evidence="1 2">
    <name type="scientific">Cercospora zeae-maydis SCOH1-5</name>
    <dbReference type="NCBI Taxonomy" id="717836"/>
    <lineage>
        <taxon>Eukaryota</taxon>
        <taxon>Fungi</taxon>
        <taxon>Dikarya</taxon>
        <taxon>Ascomycota</taxon>
        <taxon>Pezizomycotina</taxon>
        <taxon>Dothideomycetes</taxon>
        <taxon>Dothideomycetidae</taxon>
        <taxon>Mycosphaerellales</taxon>
        <taxon>Mycosphaerellaceae</taxon>
        <taxon>Cercospora</taxon>
    </lineage>
</organism>
<keyword evidence="2" id="KW-1185">Reference proteome</keyword>
<evidence type="ECO:0000313" key="2">
    <source>
        <dbReference type="Proteomes" id="UP000799539"/>
    </source>
</evidence>
<protein>
    <submittedName>
        <fullName evidence="1">Uncharacterized protein</fullName>
    </submittedName>
</protein>
<name>A0A6A6FCD3_9PEZI</name>
<evidence type="ECO:0000313" key="1">
    <source>
        <dbReference type="EMBL" id="KAF2211149.1"/>
    </source>
</evidence>
<proteinExistence type="predicted"/>
<reference evidence="1" key="1">
    <citation type="journal article" date="2020" name="Stud. Mycol.">
        <title>101 Dothideomycetes genomes: a test case for predicting lifestyles and emergence of pathogens.</title>
        <authorList>
            <person name="Haridas S."/>
            <person name="Albert R."/>
            <person name="Binder M."/>
            <person name="Bloem J."/>
            <person name="Labutti K."/>
            <person name="Salamov A."/>
            <person name="Andreopoulos B."/>
            <person name="Baker S."/>
            <person name="Barry K."/>
            <person name="Bills G."/>
            <person name="Bluhm B."/>
            <person name="Cannon C."/>
            <person name="Castanera R."/>
            <person name="Culley D."/>
            <person name="Daum C."/>
            <person name="Ezra D."/>
            <person name="Gonzalez J."/>
            <person name="Henrissat B."/>
            <person name="Kuo A."/>
            <person name="Liang C."/>
            <person name="Lipzen A."/>
            <person name="Lutzoni F."/>
            <person name="Magnuson J."/>
            <person name="Mondo S."/>
            <person name="Nolan M."/>
            <person name="Ohm R."/>
            <person name="Pangilinan J."/>
            <person name="Park H.-J."/>
            <person name="Ramirez L."/>
            <person name="Alfaro M."/>
            <person name="Sun H."/>
            <person name="Tritt A."/>
            <person name="Yoshinaga Y."/>
            <person name="Zwiers L.-H."/>
            <person name="Turgeon B."/>
            <person name="Goodwin S."/>
            <person name="Spatafora J."/>
            <person name="Crous P."/>
            <person name="Grigoriev I."/>
        </authorList>
    </citation>
    <scope>NUCLEOTIDE SEQUENCE</scope>
    <source>
        <strain evidence="1">SCOH1-5</strain>
    </source>
</reference>
<sequence>MRLKYSSAEGNAAVTAKIDLSFAASSISSSFAVHARPPAAANSYPPPRRSAALSLYPGAAVLSIVEAPSSSAYLANEPSQVFKTLVSHSPTDVAETVCAPTSPAEGTSFP</sequence>